<evidence type="ECO:0000313" key="15">
    <source>
        <dbReference type="Proteomes" id="UP001215231"/>
    </source>
</evidence>
<keyword evidence="15" id="KW-1185">Reference proteome</keyword>
<feature type="transmembrane region" description="Helical" evidence="12">
    <location>
        <begin position="128"/>
        <end position="146"/>
    </location>
</feature>
<keyword evidence="7 12" id="KW-0479">Metal-binding</keyword>
<keyword evidence="4 12" id="KW-1003">Cell membrane</keyword>
<dbReference type="EMBL" id="CP059693">
    <property type="protein sequence ID" value="WDE14375.1"/>
    <property type="molecule type" value="Genomic_DNA"/>
</dbReference>
<feature type="transmembrane region" description="Helical" evidence="12">
    <location>
        <begin position="54"/>
        <end position="75"/>
    </location>
</feature>
<evidence type="ECO:0000256" key="13">
    <source>
        <dbReference type="SAM" id="MobiDB-lite"/>
    </source>
</evidence>
<accession>A0ABY7VKW2</accession>
<dbReference type="PANTHER" id="PTHR30365">
    <property type="entry name" value="CYTOCHROME D UBIQUINOL OXIDASE"/>
    <property type="match status" value="1"/>
</dbReference>
<keyword evidence="3 12" id="KW-0813">Transport</keyword>
<evidence type="ECO:0000256" key="4">
    <source>
        <dbReference type="ARBA" id="ARBA00022475"/>
    </source>
</evidence>
<evidence type="ECO:0000256" key="1">
    <source>
        <dbReference type="ARBA" id="ARBA00004651"/>
    </source>
</evidence>
<feature type="region of interest" description="Disordered" evidence="13">
    <location>
        <begin position="453"/>
        <end position="486"/>
    </location>
</feature>
<dbReference type="PANTHER" id="PTHR30365:SF14">
    <property type="entry name" value="CYTOCHROME BD MENAQUINOL OXIDASE SUBUNIT I-RELATED"/>
    <property type="match status" value="1"/>
</dbReference>
<dbReference type="Proteomes" id="UP001215231">
    <property type="component" value="Chromosome"/>
</dbReference>
<reference evidence="14 15" key="1">
    <citation type="journal article" date="2022" name="Mar. Drugs">
        <title>Bioassay-Guided Fractionation Leads to the Detection of Cholic Acid Generated by the Rare Thalassomonas sp.</title>
        <authorList>
            <person name="Pheiffer F."/>
            <person name="Schneider Y.K."/>
            <person name="Hansen E.H."/>
            <person name="Andersen J.H."/>
            <person name="Isaksson J."/>
            <person name="Busche T."/>
            <person name="R C."/>
            <person name="Kalinowski J."/>
            <person name="Zyl L.V."/>
            <person name="Trindade M."/>
        </authorList>
    </citation>
    <scope>NUCLEOTIDE SEQUENCE [LARGE SCALE GENOMIC DNA]</scope>
    <source>
        <strain evidence="14 15">A5K-61T</strain>
    </source>
</reference>
<protein>
    <submittedName>
        <fullName evidence="14">Cytochrome ubiquinol oxidase subunit I</fullName>
    </submittedName>
</protein>
<feature type="transmembrane region" description="Helical" evidence="12">
    <location>
        <begin position="319"/>
        <end position="341"/>
    </location>
</feature>
<feature type="transmembrane region" description="Helical" evidence="12">
    <location>
        <begin position="216"/>
        <end position="235"/>
    </location>
</feature>
<feature type="transmembrane region" description="Helical" evidence="12">
    <location>
        <begin position="419"/>
        <end position="438"/>
    </location>
</feature>
<keyword evidence="8 12" id="KW-0249">Electron transport</keyword>
<feature type="transmembrane region" description="Helical" evidence="12">
    <location>
        <begin position="185"/>
        <end position="204"/>
    </location>
</feature>
<evidence type="ECO:0000313" key="14">
    <source>
        <dbReference type="EMBL" id="WDE14375.1"/>
    </source>
</evidence>
<name>A0ABY7VKW2_9GAMM</name>
<keyword evidence="6 12" id="KW-0812">Transmembrane</keyword>
<keyword evidence="10 12" id="KW-0408">Iron</keyword>
<keyword evidence="5 12" id="KW-0349">Heme</keyword>
<dbReference type="PIRSF" id="PIRSF006446">
    <property type="entry name" value="Cyt_quinol_oxidase_1"/>
    <property type="match status" value="1"/>
</dbReference>
<sequence length="486" mass="54307">MANNLMLSRIQFAANISFHILFPTINIALCWFLLFFKVRYRQTGCETWMRVYRFWVKIFALTFALGVVSGITMSFQFGTNWPGYMETVGNIAGPLLGYEVLTAFFLEATFLSVMLFGIGRVSDRVHTLATLVVATGTTMSAFWIIALDSWMQTPVGHTMIDGVAHASDWWQIIFNPSMPYRLTHMLLASGLTSAFFIAGVSAYRLLQGDPKPAPKLALKVSSTVALLLIPLQIFVGDLHGLNTLKHQPAKVAAMEGLWHSENHVPLVLFAVIDEEEKTNHWALEIPSLASLILTHKTDGYIQGLNEFSGEHPPVAPVFYGFRVMVATGLLMLLTAALLVYYQYFRTGPRQSLQQPGPQQKNMVQGLPRWLLKLTLVMTFSGWFATLAGWYVTEIGRQPYLVTGVLKTADAVTSVPSSHIALSLALYLTVYTVLIIAYIRTLFVMAKRAISLENDQDGNPKQQDNKPHKNQVNTQEKLTGEQDYAAY</sequence>
<feature type="transmembrane region" description="Helical" evidence="12">
    <location>
        <begin position="369"/>
        <end position="391"/>
    </location>
</feature>
<gene>
    <name evidence="14" type="ORF">H3N35_02575</name>
</gene>
<evidence type="ECO:0000256" key="8">
    <source>
        <dbReference type="ARBA" id="ARBA00022982"/>
    </source>
</evidence>
<keyword evidence="11 12" id="KW-0472">Membrane</keyword>
<evidence type="ECO:0000256" key="11">
    <source>
        <dbReference type="ARBA" id="ARBA00023136"/>
    </source>
</evidence>
<evidence type="ECO:0000256" key="3">
    <source>
        <dbReference type="ARBA" id="ARBA00022448"/>
    </source>
</evidence>
<comment type="subcellular location">
    <subcellularLocation>
        <location evidence="12">Cell inner membrane</location>
    </subcellularLocation>
    <subcellularLocation>
        <location evidence="1">Cell membrane</location>
        <topology evidence="1">Multi-pass membrane protein</topology>
    </subcellularLocation>
</comment>
<keyword evidence="9 12" id="KW-1133">Transmembrane helix</keyword>
<evidence type="ECO:0000256" key="7">
    <source>
        <dbReference type="ARBA" id="ARBA00022723"/>
    </source>
</evidence>
<dbReference type="InterPro" id="IPR002585">
    <property type="entry name" value="Cyt-d_ubiquinol_oxidase_su_1"/>
</dbReference>
<dbReference type="Pfam" id="PF01654">
    <property type="entry name" value="Cyt_bd_oxida_I"/>
    <property type="match status" value="1"/>
</dbReference>
<evidence type="ECO:0000256" key="5">
    <source>
        <dbReference type="ARBA" id="ARBA00022617"/>
    </source>
</evidence>
<comment type="similarity">
    <text evidence="2 12">Belongs to the cytochrome ubiquinol oxidase subunit 1 family.</text>
</comment>
<feature type="transmembrane region" description="Helical" evidence="12">
    <location>
        <begin position="12"/>
        <end position="34"/>
    </location>
</feature>
<proteinExistence type="inferred from homology"/>
<organism evidence="14 15">
    <name type="scientific">Thalassomonas haliotis</name>
    <dbReference type="NCBI Taxonomy" id="485448"/>
    <lineage>
        <taxon>Bacteria</taxon>
        <taxon>Pseudomonadati</taxon>
        <taxon>Pseudomonadota</taxon>
        <taxon>Gammaproteobacteria</taxon>
        <taxon>Alteromonadales</taxon>
        <taxon>Colwelliaceae</taxon>
        <taxon>Thalassomonas</taxon>
    </lineage>
</organism>
<evidence type="ECO:0000256" key="10">
    <source>
        <dbReference type="ARBA" id="ARBA00023004"/>
    </source>
</evidence>
<evidence type="ECO:0000256" key="6">
    <source>
        <dbReference type="ARBA" id="ARBA00022692"/>
    </source>
</evidence>
<evidence type="ECO:0000256" key="2">
    <source>
        <dbReference type="ARBA" id="ARBA00009819"/>
    </source>
</evidence>
<evidence type="ECO:0000256" key="9">
    <source>
        <dbReference type="ARBA" id="ARBA00022989"/>
    </source>
</evidence>
<evidence type="ECO:0000256" key="12">
    <source>
        <dbReference type="PIRNR" id="PIRNR006446"/>
    </source>
</evidence>
<feature type="transmembrane region" description="Helical" evidence="12">
    <location>
        <begin position="95"/>
        <end position="116"/>
    </location>
</feature>